<organism evidence="1 2">
    <name type="scientific">Psylliodes chrysocephalus</name>
    <dbReference type="NCBI Taxonomy" id="3402493"/>
    <lineage>
        <taxon>Eukaryota</taxon>
        <taxon>Metazoa</taxon>
        <taxon>Ecdysozoa</taxon>
        <taxon>Arthropoda</taxon>
        <taxon>Hexapoda</taxon>
        <taxon>Insecta</taxon>
        <taxon>Pterygota</taxon>
        <taxon>Neoptera</taxon>
        <taxon>Endopterygota</taxon>
        <taxon>Coleoptera</taxon>
        <taxon>Polyphaga</taxon>
        <taxon>Cucujiformia</taxon>
        <taxon>Chrysomeloidea</taxon>
        <taxon>Chrysomelidae</taxon>
        <taxon>Galerucinae</taxon>
        <taxon>Alticini</taxon>
        <taxon>Psylliodes</taxon>
    </lineage>
</organism>
<keyword evidence="2" id="KW-1185">Reference proteome</keyword>
<sequence length="115" mass="12508">MMASDIKKTLTDTLAGFQAFSIALDKSTDLSDTAELAIFIRGVYEEAAVKEELLALRPLQEATTGKDIFAEVQSTFEQYSLQWCKLVGVCTDGAPSMVGSRKGFIGILKEIITPL</sequence>
<evidence type="ECO:0000313" key="1">
    <source>
        <dbReference type="EMBL" id="CAH1113081.1"/>
    </source>
</evidence>
<gene>
    <name evidence="1" type="ORF">PSYICH_LOCUS13084</name>
</gene>
<protein>
    <recommendedName>
        <fullName evidence="3">DUF4371 domain-containing protein</fullName>
    </recommendedName>
</protein>
<dbReference type="PANTHER" id="PTHR45913:SF5">
    <property type="entry name" value="GENERAL TRANSCRIPTION FACTOR II-I REPEAT DOMAIN-CONTAINING PROTEIN 2A-LIKE PROTEIN"/>
    <property type="match status" value="1"/>
</dbReference>
<dbReference type="EMBL" id="OV651819">
    <property type="protein sequence ID" value="CAH1113081.1"/>
    <property type="molecule type" value="Genomic_DNA"/>
</dbReference>
<dbReference type="OrthoDB" id="6431883at2759"/>
<dbReference type="Proteomes" id="UP001153636">
    <property type="component" value="Chromosome 7"/>
</dbReference>
<accession>A0A9P0D7Q3</accession>
<dbReference type="AlphaFoldDB" id="A0A9P0D7Q3"/>
<evidence type="ECO:0008006" key="3">
    <source>
        <dbReference type="Google" id="ProtNLM"/>
    </source>
</evidence>
<evidence type="ECO:0000313" key="2">
    <source>
        <dbReference type="Proteomes" id="UP001153636"/>
    </source>
</evidence>
<dbReference type="PANTHER" id="PTHR45913">
    <property type="entry name" value="EPM2A-INTERACTING PROTEIN 1"/>
    <property type="match status" value="1"/>
</dbReference>
<name>A0A9P0D7Q3_9CUCU</name>
<proteinExistence type="predicted"/>
<reference evidence="1" key="1">
    <citation type="submission" date="2022-01" db="EMBL/GenBank/DDBJ databases">
        <authorList>
            <person name="King R."/>
        </authorList>
    </citation>
    <scope>NUCLEOTIDE SEQUENCE</scope>
</reference>